<dbReference type="HAMAP" id="MF_00378">
    <property type="entry name" value="Exonuc_7_L"/>
    <property type="match status" value="1"/>
</dbReference>
<evidence type="ECO:0000256" key="3">
    <source>
        <dbReference type="ARBA" id="ARBA00022801"/>
    </source>
</evidence>
<dbReference type="OrthoDB" id="9802795at2"/>
<comment type="caution">
    <text evidence="9">The sequence shown here is derived from an EMBL/GenBank/DDBJ whole genome shotgun (WGS) entry which is preliminary data.</text>
</comment>
<comment type="function">
    <text evidence="5">Bidirectionally degrades single-stranded DNA into large acid-insoluble oligonucleotides, which are then degraded further into small acid-soluble oligonucleotides.</text>
</comment>
<reference evidence="9 10" key="1">
    <citation type="submission" date="2016-05" db="EMBL/GenBank/DDBJ databases">
        <authorList>
            <person name="Lavstsen T."/>
            <person name="Jespersen J.S."/>
        </authorList>
    </citation>
    <scope>NUCLEOTIDE SEQUENCE [LARGE SCALE GENOMIC DNA]</scope>
    <source>
        <strain evidence="9 10">B7-9</strain>
    </source>
</reference>
<dbReference type="EC" id="3.1.11.6" evidence="5"/>
<comment type="catalytic activity">
    <reaction evidence="5 6">
        <text>Exonucleolytic cleavage in either 5'- to 3'- or 3'- to 5'-direction to yield nucleoside 5'-phosphates.</text>
        <dbReference type="EC" id="3.1.11.6"/>
    </reaction>
</comment>
<evidence type="ECO:0000256" key="4">
    <source>
        <dbReference type="ARBA" id="ARBA00022839"/>
    </source>
</evidence>
<dbReference type="GO" id="GO:0005737">
    <property type="term" value="C:cytoplasm"/>
    <property type="evidence" value="ECO:0007669"/>
    <property type="project" value="UniProtKB-SubCell"/>
</dbReference>
<dbReference type="PANTHER" id="PTHR30008">
    <property type="entry name" value="EXODEOXYRIBONUCLEASE 7 LARGE SUBUNIT"/>
    <property type="match status" value="1"/>
</dbReference>
<dbReference type="CDD" id="cd04489">
    <property type="entry name" value="ExoVII_LU_OBF"/>
    <property type="match status" value="1"/>
</dbReference>
<keyword evidence="1 5" id="KW-0963">Cytoplasm</keyword>
<keyword evidence="10" id="KW-1185">Reference proteome</keyword>
<keyword evidence="3 5" id="KW-0378">Hydrolase</keyword>
<evidence type="ECO:0000259" key="8">
    <source>
        <dbReference type="Pfam" id="PF13742"/>
    </source>
</evidence>
<evidence type="ECO:0000259" key="7">
    <source>
        <dbReference type="Pfam" id="PF02601"/>
    </source>
</evidence>
<organism evidence="9 10">
    <name type="scientific">Candidatus Chloroploca asiatica</name>
    <dbReference type="NCBI Taxonomy" id="1506545"/>
    <lineage>
        <taxon>Bacteria</taxon>
        <taxon>Bacillati</taxon>
        <taxon>Chloroflexota</taxon>
        <taxon>Chloroflexia</taxon>
        <taxon>Chloroflexales</taxon>
        <taxon>Chloroflexineae</taxon>
        <taxon>Oscillochloridaceae</taxon>
        <taxon>Candidatus Chloroploca</taxon>
    </lineage>
</organism>
<evidence type="ECO:0000256" key="5">
    <source>
        <dbReference type="HAMAP-Rule" id="MF_00378"/>
    </source>
</evidence>
<comment type="subcellular location">
    <subcellularLocation>
        <location evidence="5 6">Cytoplasm</location>
    </subcellularLocation>
</comment>
<sequence length="405" mass="43835">MHQALSVSAVTTYLRELLESHPLLGDLWVQGEIAEFKRHAASGHCYFSLKDEGGLVRAVMWRSNAVRLSQLPRTGDLVLAHGYLSLYAPRGELQLYTDTLLPAGVGLLYARFEALRARLEAEGLFAVERKRPLPRLPRRIGLVTAPGGAALQDMLTILARRCPLSEVLVAPCLVQGERAPASIVAALTTVYAAGVDLVILARGGGSLEDLWAFNDEAVARAVFASPVPLITGVGHETDTTMVDYVADLRAPTPSVAAELAVPEHDDLLALVWQSRMRLDQGVDALLNRTQADLANARSTIERHTPLRRLARDRQQVDDLGRRLDRAVDRTTAMCQLALQGLVARLATLSPQATLQRGYAVVRHATTGHVLGSVTGVQSGTPLQIDLRDGTLAAVTVPLAEEEESE</sequence>
<dbReference type="InterPro" id="IPR025824">
    <property type="entry name" value="OB-fold_nuc-bd_dom"/>
</dbReference>
<dbReference type="InterPro" id="IPR003753">
    <property type="entry name" value="Exonuc_VII_L"/>
</dbReference>
<dbReference type="GO" id="GO:0008855">
    <property type="term" value="F:exodeoxyribonuclease VII activity"/>
    <property type="evidence" value="ECO:0007669"/>
    <property type="project" value="UniProtKB-UniRule"/>
</dbReference>
<dbReference type="GO" id="GO:0003676">
    <property type="term" value="F:nucleic acid binding"/>
    <property type="evidence" value="ECO:0007669"/>
    <property type="project" value="InterPro"/>
</dbReference>
<keyword evidence="4 5" id="KW-0269">Exonuclease</keyword>
<dbReference type="Proteomes" id="UP000220922">
    <property type="component" value="Unassembled WGS sequence"/>
</dbReference>
<keyword evidence="2 5" id="KW-0540">Nuclease</keyword>
<dbReference type="InterPro" id="IPR020579">
    <property type="entry name" value="Exonuc_VII_lsu_C"/>
</dbReference>
<feature type="domain" description="OB-fold nucleic acid binding" evidence="8">
    <location>
        <begin position="5"/>
        <end position="99"/>
    </location>
</feature>
<evidence type="ECO:0000256" key="6">
    <source>
        <dbReference type="RuleBase" id="RU004355"/>
    </source>
</evidence>
<dbReference type="NCBIfam" id="TIGR00237">
    <property type="entry name" value="xseA"/>
    <property type="match status" value="1"/>
</dbReference>
<protein>
    <recommendedName>
        <fullName evidence="5">Exodeoxyribonuclease 7 large subunit</fullName>
        <ecNumber evidence="5">3.1.11.6</ecNumber>
    </recommendedName>
    <alternativeName>
        <fullName evidence="5">Exodeoxyribonuclease VII large subunit</fullName>
        <shortName evidence="5">Exonuclease VII large subunit</shortName>
    </alternativeName>
</protein>
<feature type="domain" description="Exonuclease VII large subunit C-terminal" evidence="7">
    <location>
        <begin position="124"/>
        <end position="345"/>
    </location>
</feature>
<evidence type="ECO:0000313" key="9">
    <source>
        <dbReference type="EMBL" id="PDW00855.1"/>
    </source>
</evidence>
<gene>
    <name evidence="5" type="primary">xseA</name>
    <name evidence="9" type="ORF">A9Q02_08285</name>
</gene>
<accession>A0A2H3KYZ1</accession>
<dbReference type="Pfam" id="PF13742">
    <property type="entry name" value="tRNA_anti_2"/>
    <property type="match status" value="1"/>
</dbReference>
<dbReference type="PANTHER" id="PTHR30008:SF0">
    <property type="entry name" value="EXODEOXYRIBONUCLEASE 7 LARGE SUBUNIT"/>
    <property type="match status" value="1"/>
</dbReference>
<comment type="subunit">
    <text evidence="5">Heterooligomer composed of large and small subunits.</text>
</comment>
<dbReference type="GO" id="GO:0009318">
    <property type="term" value="C:exodeoxyribonuclease VII complex"/>
    <property type="evidence" value="ECO:0007669"/>
    <property type="project" value="UniProtKB-UniRule"/>
</dbReference>
<dbReference type="AlphaFoldDB" id="A0A2H3KYZ1"/>
<evidence type="ECO:0000256" key="2">
    <source>
        <dbReference type="ARBA" id="ARBA00022722"/>
    </source>
</evidence>
<dbReference type="RefSeq" id="WP_097650679.1">
    <property type="nucleotide sequence ID" value="NZ_LYXE01000024.1"/>
</dbReference>
<dbReference type="EMBL" id="LYXE01000024">
    <property type="protein sequence ID" value="PDW00855.1"/>
    <property type="molecule type" value="Genomic_DNA"/>
</dbReference>
<evidence type="ECO:0000256" key="1">
    <source>
        <dbReference type="ARBA" id="ARBA00022490"/>
    </source>
</evidence>
<evidence type="ECO:0000313" key="10">
    <source>
        <dbReference type="Proteomes" id="UP000220922"/>
    </source>
</evidence>
<comment type="similarity">
    <text evidence="5 6">Belongs to the XseA family.</text>
</comment>
<dbReference type="Pfam" id="PF02601">
    <property type="entry name" value="Exonuc_VII_L"/>
    <property type="match status" value="1"/>
</dbReference>
<proteinExistence type="inferred from homology"/>
<name>A0A2H3KYZ1_9CHLR</name>
<dbReference type="GO" id="GO:0006308">
    <property type="term" value="P:DNA catabolic process"/>
    <property type="evidence" value="ECO:0007669"/>
    <property type="project" value="UniProtKB-UniRule"/>
</dbReference>